<proteinExistence type="inferred from homology"/>
<evidence type="ECO:0000256" key="1">
    <source>
        <dbReference type="ARBA" id="ARBA00008390"/>
    </source>
</evidence>
<keyword evidence="6" id="KW-1185">Reference proteome</keyword>
<dbReference type="Pfam" id="PF00061">
    <property type="entry name" value="Lipocalin"/>
    <property type="match status" value="1"/>
</dbReference>
<dbReference type="InterPro" id="IPR000566">
    <property type="entry name" value="Lipocln_cytosolic_FA-bd_dom"/>
</dbReference>
<dbReference type="InterPro" id="IPR012674">
    <property type="entry name" value="Calycin"/>
</dbReference>
<comment type="similarity">
    <text evidence="1 3">Belongs to the calycin superfamily. Fatty-acid binding protein (FABP) family.</text>
</comment>
<dbReference type="Proteomes" id="UP000728032">
    <property type="component" value="Unassembled WGS sequence"/>
</dbReference>
<organism evidence="5">
    <name type="scientific">Oppiella nova</name>
    <dbReference type="NCBI Taxonomy" id="334625"/>
    <lineage>
        <taxon>Eukaryota</taxon>
        <taxon>Metazoa</taxon>
        <taxon>Ecdysozoa</taxon>
        <taxon>Arthropoda</taxon>
        <taxon>Chelicerata</taxon>
        <taxon>Arachnida</taxon>
        <taxon>Acari</taxon>
        <taxon>Acariformes</taxon>
        <taxon>Sarcoptiformes</taxon>
        <taxon>Oribatida</taxon>
        <taxon>Brachypylina</taxon>
        <taxon>Oppioidea</taxon>
        <taxon>Oppiidae</taxon>
        <taxon>Oppiella</taxon>
    </lineage>
</organism>
<reference evidence="5" key="1">
    <citation type="submission" date="2020-11" db="EMBL/GenBank/DDBJ databases">
        <authorList>
            <person name="Tran Van P."/>
        </authorList>
    </citation>
    <scope>NUCLEOTIDE SEQUENCE</scope>
</reference>
<feature type="non-terminal residue" evidence="5">
    <location>
        <position position="70"/>
    </location>
</feature>
<dbReference type="EMBL" id="CAJPVJ010037145">
    <property type="protein sequence ID" value="CAG2181389.1"/>
    <property type="molecule type" value="Genomic_DNA"/>
</dbReference>
<accession>A0A7R9MPS1</accession>
<protein>
    <recommendedName>
        <fullName evidence="4">Cytosolic fatty-acid binding proteins domain-containing protein</fullName>
    </recommendedName>
</protein>
<dbReference type="EMBL" id="OC951970">
    <property type="protein sequence ID" value="CAD7664252.1"/>
    <property type="molecule type" value="Genomic_DNA"/>
</dbReference>
<dbReference type="Gene3D" id="2.40.128.20">
    <property type="match status" value="1"/>
</dbReference>
<evidence type="ECO:0000256" key="2">
    <source>
        <dbReference type="ARBA" id="ARBA00023121"/>
    </source>
</evidence>
<evidence type="ECO:0000313" key="6">
    <source>
        <dbReference type="Proteomes" id="UP000728032"/>
    </source>
</evidence>
<dbReference type="CDD" id="cd00742">
    <property type="entry name" value="FABP"/>
    <property type="match status" value="1"/>
</dbReference>
<dbReference type="InterPro" id="IPR031259">
    <property type="entry name" value="ILBP"/>
</dbReference>
<dbReference type="InterPro" id="IPR000463">
    <property type="entry name" value="Fatty_acid-bd"/>
</dbReference>
<dbReference type="PRINTS" id="PR00178">
    <property type="entry name" value="FATTYACIDBP"/>
</dbReference>
<evidence type="ECO:0000313" key="5">
    <source>
        <dbReference type="EMBL" id="CAD7664252.1"/>
    </source>
</evidence>
<keyword evidence="3" id="KW-0813">Transport</keyword>
<gene>
    <name evidence="5" type="ORF">ONB1V03_LOCUS20810</name>
</gene>
<dbReference type="GO" id="GO:0008289">
    <property type="term" value="F:lipid binding"/>
    <property type="evidence" value="ECO:0007669"/>
    <property type="project" value="UniProtKB-KW"/>
</dbReference>
<dbReference type="PANTHER" id="PTHR11955">
    <property type="entry name" value="FATTY ACID BINDING PROTEIN"/>
    <property type="match status" value="1"/>
</dbReference>
<feature type="domain" description="Cytosolic fatty-acid binding proteins" evidence="4">
    <location>
        <begin position="6"/>
        <end position="23"/>
    </location>
</feature>
<evidence type="ECO:0000259" key="4">
    <source>
        <dbReference type="PROSITE" id="PS00214"/>
    </source>
</evidence>
<dbReference type="PROSITE" id="PS00214">
    <property type="entry name" value="FABP"/>
    <property type="match status" value="1"/>
</dbReference>
<dbReference type="AlphaFoldDB" id="A0A7R9MPS1"/>
<name>A0A7R9MPS1_9ACAR</name>
<sequence length="70" mass="8012">MSEFTGKYKLEKSDNFDNFLKELGVNFMLRKLANSTSPTLEITRNGDEFVFKTVSTVKTSTMTFTLGKEF</sequence>
<dbReference type="SUPFAM" id="SSF50814">
    <property type="entry name" value="Lipocalins"/>
    <property type="match status" value="1"/>
</dbReference>
<evidence type="ECO:0000256" key="3">
    <source>
        <dbReference type="RuleBase" id="RU003696"/>
    </source>
</evidence>
<dbReference type="OrthoDB" id="354351at2759"/>
<keyword evidence="2" id="KW-0446">Lipid-binding</keyword>